<proteinExistence type="predicted"/>
<dbReference type="InterPro" id="IPR013427">
    <property type="entry name" value="Haem-bd_dom_put"/>
</dbReference>
<reference evidence="7" key="1">
    <citation type="submission" date="2017-02" db="EMBL/GenBank/DDBJ databases">
        <authorList>
            <person name="Varghese N."/>
            <person name="Submissions S."/>
        </authorList>
    </citation>
    <scope>NUCLEOTIDE SEQUENCE [LARGE SCALE GENOMIC DNA]</scope>
    <source>
        <strain evidence="7">ATCC 700200</strain>
    </source>
</reference>
<sequence>MIPAAFFVLSAVNLTFDCACSVFSNRVPSQPPVMKVRYLLSLVFASTALLADEAATPVDQIKIKKDFKVELLYTVPKTEQGSWVSMCLDDKGRLLASDQYGPLYRITPPVLNGSPSETKIEKMDLAIGAAQGMAFVKGAIYLQVNGDEYQGRGLYKVSDTNGDDQFDKVELLRGYTERAGEHGPHYVVAGPDGESVYVVVGNQTPLTEFTQNRVPAVWQEDILLPRIYGRGFMKDAQAPRGWVAKVSLDGKQWELITTGFRNEYGADFNREGDLFTYDADMEWDMSLPWYRPTRVCQVLSGSEFGWRNGSAKWPVRWEDSVPPVKDIGPGSPTGTKFGYGAKFPAKYQEAFFINDWSYGKMYAVHLKPDGAGYSADFEEFLSAQPLPLTDLVINPQDGAMYFAIGGRKTQSGLYRVTYTGSESTAPAPQPLEGEVKKLHDLRRSLEAYHGAANEKAVAVAWPHLGHADRLIRNAARIAIEHQPVASWKDKALGEKEPRAALTALMALIRHGAKEDQSAVIAALDQISLEGLDLLSQITLLRNYTLAFLRLGEPTAEQKKSTIARFAPLFPHKDVGFSQDLCEMLVYLGDEGVVAKTVPLVNGAPSQEEQIGYAKSLRLAKAGWTPELREQFFKWFQRAATYTGGASFGLFIEDIKRDSLAGLTDAEKLVLQAILEAKPEAKAPTFGAKQLGYVKNWTVADLEKVLHVGLEGGRNFENGRNSFGAVGCFGCHRFNFEGGAVGPDLTSVSGKFGPKDLLESIIEPSKEISDQYGSMDFKMKDGKLIVGRIMNLKEDTLMVNINMLDPNAIQSIKRSDIASIEPSKVSMMPAGLVNMLQEDDILDLLAYLLSKGDPKHPYFRTK</sequence>
<evidence type="ECO:0000256" key="2">
    <source>
        <dbReference type="ARBA" id="ARBA00022723"/>
    </source>
</evidence>
<dbReference type="GO" id="GO:0020037">
    <property type="term" value="F:heme binding"/>
    <property type="evidence" value="ECO:0007669"/>
    <property type="project" value="InterPro"/>
</dbReference>
<dbReference type="InterPro" id="IPR036909">
    <property type="entry name" value="Cyt_c-like_dom_sf"/>
</dbReference>
<organism evidence="6 7">
    <name type="scientific">Prosthecobacter debontii</name>
    <dbReference type="NCBI Taxonomy" id="48467"/>
    <lineage>
        <taxon>Bacteria</taxon>
        <taxon>Pseudomonadati</taxon>
        <taxon>Verrucomicrobiota</taxon>
        <taxon>Verrucomicrobiia</taxon>
        <taxon>Verrucomicrobiales</taxon>
        <taxon>Verrucomicrobiaceae</taxon>
        <taxon>Prosthecobacter</taxon>
    </lineage>
</organism>
<dbReference type="Gene3D" id="1.10.760.10">
    <property type="entry name" value="Cytochrome c-like domain"/>
    <property type="match status" value="1"/>
</dbReference>
<evidence type="ECO:0000256" key="4">
    <source>
        <dbReference type="PROSITE-ProRule" id="PRU00433"/>
    </source>
</evidence>
<dbReference type="OrthoDB" id="174474at2"/>
<protein>
    <submittedName>
        <fullName evidence="6">Putative heme-binding domain-containing protein</fullName>
    </submittedName>
</protein>
<feature type="domain" description="Cytochrome c" evidence="5">
    <location>
        <begin position="713"/>
        <end position="851"/>
    </location>
</feature>
<dbReference type="STRING" id="48467.SAMN02745166_01243"/>
<dbReference type="Gene3D" id="2.120.10.30">
    <property type="entry name" value="TolB, C-terminal domain"/>
    <property type="match status" value="1"/>
</dbReference>
<dbReference type="SUPFAM" id="SSF50952">
    <property type="entry name" value="Soluble quinoprotein glucose dehydrogenase"/>
    <property type="match status" value="1"/>
</dbReference>
<name>A0A1T4X900_9BACT</name>
<dbReference type="NCBIfam" id="TIGR02603">
    <property type="entry name" value="CxxCH_TIGR02603"/>
    <property type="match status" value="1"/>
</dbReference>
<keyword evidence="2 4" id="KW-0479">Metal-binding</keyword>
<evidence type="ECO:0000313" key="7">
    <source>
        <dbReference type="Proteomes" id="UP000190774"/>
    </source>
</evidence>
<dbReference type="GO" id="GO:0009055">
    <property type="term" value="F:electron transfer activity"/>
    <property type="evidence" value="ECO:0007669"/>
    <property type="project" value="InterPro"/>
</dbReference>
<dbReference type="InterPro" id="IPR011041">
    <property type="entry name" value="Quinoprot_gluc/sorb_DH_b-prop"/>
</dbReference>
<dbReference type="EMBL" id="FUYE01000003">
    <property type="protein sequence ID" value="SKA86072.1"/>
    <property type="molecule type" value="Genomic_DNA"/>
</dbReference>
<dbReference type="InterPro" id="IPR011042">
    <property type="entry name" value="6-blade_b-propeller_TolB-like"/>
</dbReference>
<dbReference type="PANTHER" id="PTHR33546:SF1">
    <property type="entry name" value="LARGE, MULTIFUNCTIONAL SECRETED PROTEIN"/>
    <property type="match status" value="1"/>
</dbReference>
<gene>
    <name evidence="6" type="ORF">SAMN02745166_01243</name>
</gene>
<dbReference type="GO" id="GO:0046872">
    <property type="term" value="F:metal ion binding"/>
    <property type="evidence" value="ECO:0007669"/>
    <property type="project" value="UniProtKB-KW"/>
</dbReference>
<evidence type="ECO:0000256" key="3">
    <source>
        <dbReference type="ARBA" id="ARBA00023004"/>
    </source>
</evidence>
<dbReference type="PROSITE" id="PS51007">
    <property type="entry name" value="CYTC"/>
    <property type="match status" value="1"/>
</dbReference>
<evidence type="ECO:0000259" key="5">
    <source>
        <dbReference type="PROSITE" id="PS51007"/>
    </source>
</evidence>
<keyword evidence="7" id="KW-1185">Reference proteome</keyword>
<dbReference type="SUPFAM" id="SSF46626">
    <property type="entry name" value="Cytochrome c"/>
    <property type="match status" value="1"/>
</dbReference>
<keyword evidence="3 4" id="KW-0408">Iron</keyword>
<evidence type="ECO:0000256" key="1">
    <source>
        <dbReference type="ARBA" id="ARBA00022617"/>
    </source>
</evidence>
<keyword evidence="1 4" id="KW-0349">Heme</keyword>
<accession>A0A1T4X900</accession>
<dbReference type="PANTHER" id="PTHR33546">
    <property type="entry name" value="LARGE, MULTIFUNCTIONAL SECRETED PROTEIN-RELATED"/>
    <property type="match status" value="1"/>
</dbReference>
<evidence type="ECO:0000313" key="6">
    <source>
        <dbReference type="EMBL" id="SKA86072.1"/>
    </source>
</evidence>
<dbReference type="AlphaFoldDB" id="A0A1T4X900"/>
<dbReference type="InterPro" id="IPR009056">
    <property type="entry name" value="Cyt_c-like_dom"/>
</dbReference>
<dbReference type="Proteomes" id="UP000190774">
    <property type="component" value="Unassembled WGS sequence"/>
</dbReference>